<dbReference type="PROSITE" id="PS00194">
    <property type="entry name" value="THIOREDOXIN_1"/>
    <property type="match status" value="1"/>
</dbReference>
<dbReference type="InterPro" id="IPR013766">
    <property type="entry name" value="Thioredoxin_domain"/>
</dbReference>
<name>A0ABV7XZN6_9FLAO</name>
<dbReference type="PROSITE" id="PS51352">
    <property type="entry name" value="THIOREDOXIN_2"/>
    <property type="match status" value="1"/>
</dbReference>
<keyword evidence="3" id="KW-0676">Redox-active center</keyword>
<reference evidence="6" key="1">
    <citation type="journal article" date="2019" name="Int. J. Syst. Evol. Microbiol.">
        <title>The Global Catalogue of Microorganisms (GCM) 10K type strain sequencing project: providing services to taxonomists for standard genome sequencing and annotation.</title>
        <authorList>
            <consortium name="The Broad Institute Genomics Platform"/>
            <consortium name="The Broad Institute Genome Sequencing Center for Infectious Disease"/>
            <person name="Wu L."/>
            <person name="Ma J."/>
        </authorList>
    </citation>
    <scope>NUCLEOTIDE SEQUENCE [LARGE SCALE GENOMIC DNA]</scope>
    <source>
        <strain evidence="6">CECT 7798</strain>
    </source>
</reference>
<dbReference type="SUPFAM" id="SSF52833">
    <property type="entry name" value="Thioredoxin-like"/>
    <property type="match status" value="1"/>
</dbReference>
<protein>
    <submittedName>
        <fullName evidence="5">TlpA family protein disulfide reductase</fullName>
    </submittedName>
</protein>
<evidence type="ECO:0000256" key="1">
    <source>
        <dbReference type="ARBA" id="ARBA00004196"/>
    </source>
</evidence>
<dbReference type="CDD" id="cd02966">
    <property type="entry name" value="TlpA_like_family"/>
    <property type="match status" value="1"/>
</dbReference>
<dbReference type="EMBL" id="JBHRYO010000002">
    <property type="protein sequence ID" value="MFC3757731.1"/>
    <property type="molecule type" value="Genomic_DNA"/>
</dbReference>
<evidence type="ECO:0000256" key="3">
    <source>
        <dbReference type="ARBA" id="ARBA00023284"/>
    </source>
</evidence>
<evidence type="ECO:0000259" key="4">
    <source>
        <dbReference type="PROSITE" id="PS51352"/>
    </source>
</evidence>
<gene>
    <name evidence="5" type="ORF">ACFONJ_17265</name>
</gene>
<evidence type="ECO:0000313" key="6">
    <source>
        <dbReference type="Proteomes" id="UP001595735"/>
    </source>
</evidence>
<keyword evidence="2" id="KW-0201">Cytochrome c-type biogenesis</keyword>
<dbReference type="InterPro" id="IPR013740">
    <property type="entry name" value="Redoxin"/>
</dbReference>
<sequence length="152" mass="17669">MISSFALSQEIVENQALPDFSILTEKGLLKSSDLKGKVVLINFFATWCGPCLQELPHLQSEVWDKYKNNSQFSLLVIGREHSQREIEAFKIKKGYNLPMYADEKRSVYSLFAKEYIPRNYIINKEGKVVYTSVSYDEEEFKNMLNKLTELLK</sequence>
<dbReference type="RefSeq" id="WP_290299089.1">
    <property type="nucleotide sequence ID" value="NZ_JAUFQR010000001.1"/>
</dbReference>
<dbReference type="InterPro" id="IPR036249">
    <property type="entry name" value="Thioredoxin-like_sf"/>
</dbReference>
<keyword evidence="6" id="KW-1185">Reference proteome</keyword>
<dbReference type="Proteomes" id="UP001595735">
    <property type="component" value="Unassembled WGS sequence"/>
</dbReference>
<feature type="domain" description="Thioredoxin" evidence="4">
    <location>
        <begin position="11"/>
        <end position="149"/>
    </location>
</feature>
<dbReference type="Gene3D" id="3.40.30.10">
    <property type="entry name" value="Glutaredoxin"/>
    <property type="match status" value="1"/>
</dbReference>
<evidence type="ECO:0000313" key="5">
    <source>
        <dbReference type="EMBL" id="MFC3757731.1"/>
    </source>
</evidence>
<evidence type="ECO:0000256" key="2">
    <source>
        <dbReference type="ARBA" id="ARBA00022748"/>
    </source>
</evidence>
<dbReference type="PANTHER" id="PTHR42852">
    <property type="entry name" value="THIOL:DISULFIDE INTERCHANGE PROTEIN DSBE"/>
    <property type="match status" value="1"/>
</dbReference>
<organism evidence="5 6">
    <name type="scientific">Chryseobacterium tructae</name>
    <dbReference type="NCBI Taxonomy" id="1037380"/>
    <lineage>
        <taxon>Bacteria</taxon>
        <taxon>Pseudomonadati</taxon>
        <taxon>Bacteroidota</taxon>
        <taxon>Flavobacteriia</taxon>
        <taxon>Flavobacteriales</taxon>
        <taxon>Weeksellaceae</taxon>
        <taxon>Chryseobacterium group</taxon>
        <taxon>Chryseobacterium</taxon>
    </lineage>
</organism>
<dbReference type="InterPro" id="IPR017937">
    <property type="entry name" value="Thioredoxin_CS"/>
</dbReference>
<accession>A0ABV7XZN6</accession>
<comment type="caution">
    <text evidence="5">The sequence shown here is derived from an EMBL/GenBank/DDBJ whole genome shotgun (WGS) entry which is preliminary data.</text>
</comment>
<comment type="subcellular location">
    <subcellularLocation>
        <location evidence="1">Cell envelope</location>
    </subcellularLocation>
</comment>
<dbReference type="PANTHER" id="PTHR42852:SF17">
    <property type="entry name" value="THIOREDOXIN-LIKE PROTEIN HI_1115"/>
    <property type="match status" value="1"/>
</dbReference>
<dbReference type="InterPro" id="IPR050553">
    <property type="entry name" value="Thioredoxin_ResA/DsbE_sf"/>
</dbReference>
<proteinExistence type="predicted"/>
<dbReference type="Pfam" id="PF08534">
    <property type="entry name" value="Redoxin"/>
    <property type="match status" value="1"/>
</dbReference>